<dbReference type="AlphaFoldDB" id="R4SX30"/>
<organism evidence="1 2">
    <name type="scientific">Amycolatopsis keratiniphila</name>
    <dbReference type="NCBI Taxonomy" id="129921"/>
    <lineage>
        <taxon>Bacteria</taxon>
        <taxon>Bacillati</taxon>
        <taxon>Actinomycetota</taxon>
        <taxon>Actinomycetes</taxon>
        <taxon>Pseudonocardiales</taxon>
        <taxon>Pseudonocardiaceae</taxon>
        <taxon>Amycolatopsis</taxon>
        <taxon>Amycolatopsis japonica group</taxon>
    </lineage>
</organism>
<sequence length="111" mass="12452">MKLDQPASERRSLFGEKDAVLQSHPLLESARHPDAAVPRFGDTVGWDFNGIVRRPANLSPAEWRIQFSSGLEEPRWNLLARELLTAMANPHHEVLQEAGVYLGTAQRKSLP</sequence>
<protein>
    <submittedName>
        <fullName evidence="1">Uncharacterized protein</fullName>
    </submittedName>
</protein>
<dbReference type="EMBL" id="CP003410">
    <property type="protein sequence ID" value="AGM07090.1"/>
    <property type="molecule type" value="Genomic_DNA"/>
</dbReference>
<dbReference type="HOGENOM" id="CLU_2153025_0_0_11"/>
<accession>R4SX30</accession>
<proteinExistence type="predicted"/>
<dbReference type="RefSeq" id="WP_016334838.1">
    <property type="nucleotide sequence ID" value="NC_021252.1"/>
</dbReference>
<keyword evidence="2" id="KW-1185">Reference proteome</keyword>
<dbReference type="Proteomes" id="UP000013968">
    <property type="component" value="Chromosome"/>
</dbReference>
<evidence type="ECO:0000313" key="2">
    <source>
        <dbReference type="Proteomes" id="UP000013968"/>
    </source>
</evidence>
<name>R4SX30_9PSEU</name>
<reference evidence="1 2" key="1">
    <citation type="journal article" date="2013" name="BMC Genomics">
        <title>ContigScape: a Cytoscape plugin facilitating microbial genome gap closing.</title>
        <authorList>
            <person name="Tang B."/>
            <person name="Wang Q."/>
            <person name="Yang M."/>
            <person name="Xie F."/>
            <person name="Zhu Y."/>
            <person name="Zhuo Y."/>
            <person name="Wang S."/>
            <person name="Gao H."/>
            <person name="Ding X."/>
            <person name="Zhang L."/>
            <person name="Zhao G."/>
            <person name="Zheng H."/>
        </authorList>
    </citation>
    <scope>NUCLEOTIDE SEQUENCE [LARGE SCALE GENOMIC DNA]</scope>
    <source>
        <strain evidence="1 2">HCCB10007</strain>
    </source>
</reference>
<evidence type="ECO:0000313" key="1">
    <source>
        <dbReference type="EMBL" id="AGM07090.1"/>
    </source>
</evidence>
<dbReference type="PATRIC" id="fig|1156913.3.peg.4585"/>
<dbReference type="KEGG" id="aoi:AORI_4506"/>
<gene>
    <name evidence="1" type="ORF">AORI_4506</name>
</gene>